<comment type="caution">
    <text evidence="3">The sequence shown here is derived from an EMBL/GenBank/DDBJ whole genome shotgun (WGS) entry which is preliminary data.</text>
</comment>
<evidence type="ECO:0000256" key="1">
    <source>
        <dbReference type="SAM" id="Coils"/>
    </source>
</evidence>
<keyword evidence="1" id="KW-0175">Coiled coil</keyword>
<evidence type="ECO:0000313" key="4">
    <source>
        <dbReference type="Proteomes" id="UP000683000"/>
    </source>
</evidence>
<reference evidence="3" key="1">
    <citation type="submission" date="2021-03" db="EMBL/GenBank/DDBJ databases">
        <title>Evolutionary innovations through gain and loss of genes in the ectomycorrhizal Boletales.</title>
        <authorList>
            <person name="Wu G."/>
            <person name="Miyauchi S."/>
            <person name="Morin E."/>
            <person name="Yang Z.-L."/>
            <person name="Xu J."/>
            <person name="Martin F.M."/>
        </authorList>
    </citation>
    <scope>NUCLEOTIDE SEQUENCE</scope>
    <source>
        <strain evidence="3">BR01</strain>
    </source>
</reference>
<organism evidence="3 4">
    <name type="scientific">Boletus reticuloceps</name>
    <dbReference type="NCBI Taxonomy" id="495285"/>
    <lineage>
        <taxon>Eukaryota</taxon>
        <taxon>Fungi</taxon>
        <taxon>Dikarya</taxon>
        <taxon>Basidiomycota</taxon>
        <taxon>Agaricomycotina</taxon>
        <taxon>Agaricomycetes</taxon>
        <taxon>Agaricomycetidae</taxon>
        <taxon>Boletales</taxon>
        <taxon>Boletineae</taxon>
        <taxon>Boletaceae</taxon>
        <taxon>Boletoideae</taxon>
        <taxon>Boletus</taxon>
    </lineage>
</organism>
<name>A0A8I3ABM8_9AGAM</name>
<sequence length="272" mass="30104">MAPDPYTPPTGQAGDSCSLLAGKPSINLAPSIRFSTTVASGSSPDTHSSRPDLDEEGFEHHKHTADEEALNLRKHTIEVQTRMRQRYRPYHRRIAPPPLELRFALKVAEDDTSYSDMKLEDVVEVCTLSSTRAHDCGIDSAVGPTHVPSRFIQISDRLVRSAYSAKLAAKKSIVHRISSAQANINALEKRNKFFRELQEEALQELDINEGDIEVIKGVMGARGIRDGEAEFHHTVYADDLVALTIAGMQPSHIMEATRRNNESISESSDSES</sequence>
<dbReference type="Proteomes" id="UP000683000">
    <property type="component" value="Unassembled WGS sequence"/>
</dbReference>
<proteinExistence type="predicted"/>
<evidence type="ECO:0000256" key="2">
    <source>
        <dbReference type="SAM" id="MobiDB-lite"/>
    </source>
</evidence>
<dbReference type="EMBL" id="JAGFBS010000005">
    <property type="protein sequence ID" value="KAG6379403.1"/>
    <property type="molecule type" value="Genomic_DNA"/>
</dbReference>
<feature type="coiled-coil region" evidence="1">
    <location>
        <begin position="170"/>
        <end position="204"/>
    </location>
</feature>
<accession>A0A8I3ABM8</accession>
<evidence type="ECO:0000313" key="3">
    <source>
        <dbReference type="EMBL" id="KAG6379403.1"/>
    </source>
</evidence>
<keyword evidence="4" id="KW-1185">Reference proteome</keyword>
<dbReference type="AlphaFoldDB" id="A0A8I3ABM8"/>
<feature type="region of interest" description="Disordered" evidence="2">
    <location>
        <begin position="1"/>
        <end position="22"/>
    </location>
</feature>
<feature type="region of interest" description="Disordered" evidence="2">
    <location>
        <begin position="36"/>
        <end position="72"/>
    </location>
</feature>
<feature type="compositionally biased region" description="Polar residues" evidence="2">
    <location>
        <begin position="36"/>
        <end position="46"/>
    </location>
</feature>
<gene>
    <name evidence="3" type="ORF">JVT61DRAFT_11871</name>
</gene>
<protein>
    <submittedName>
        <fullName evidence="3">Uncharacterized protein</fullName>
    </submittedName>
</protein>